<dbReference type="EMBL" id="UOFR01000078">
    <property type="protein sequence ID" value="VAX00654.1"/>
    <property type="molecule type" value="Genomic_DNA"/>
</dbReference>
<dbReference type="PANTHER" id="PTHR13696:SF52">
    <property type="entry name" value="PARA FAMILY PROTEIN CT_582"/>
    <property type="match status" value="1"/>
</dbReference>
<proteinExistence type="predicted"/>
<name>A0A3B1ALB8_9ZZZZ</name>
<reference evidence="2" key="1">
    <citation type="submission" date="2018-06" db="EMBL/GenBank/DDBJ databases">
        <authorList>
            <person name="Zhirakovskaya E."/>
        </authorList>
    </citation>
    <scope>NUCLEOTIDE SEQUENCE</scope>
</reference>
<dbReference type="SUPFAM" id="SSF52540">
    <property type="entry name" value="P-loop containing nucleoside triphosphate hydrolases"/>
    <property type="match status" value="1"/>
</dbReference>
<evidence type="ECO:0000259" key="1">
    <source>
        <dbReference type="Pfam" id="PF13614"/>
    </source>
</evidence>
<dbReference type="PANTHER" id="PTHR13696">
    <property type="entry name" value="P-LOOP CONTAINING NUCLEOSIDE TRIPHOSPHATE HYDROLASE"/>
    <property type="match status" value="1"/>
</dbReference>
<dbReference type="InterPro" id="IPR025669">
    <property type="entry name" value="AAA_dom"/>
</dbReference>
<accession>A0A3B1ALB8</accession>
<protein>
    <submittedName>
        <fullName evidence="2">Chromosome (Plasmid) partitioning protein ParA</fullName>
    </submittedName>
</protein>
<dbReference type="Pfam" id="PF13614">
    <property type="entry name" value="AAA_31"/>
    <property type="match status" value="1"/>
</dbReference>
<dbReference type="InterPro" id="IPR050678">
    <property type="entry name" value="DNA_Partitioning_ATPase"/>
</dbReference>
<dbReference type="CDD" id="cd02042">
    <property type="entry name" value="ParAB_family"/>
    <property type="match status" value="1"/>
</dbReference>
<organism evidence="2">
    <name type="scientific">hydrothermal vent metagenome</name>
    <dbReference type="NCBI Taxonomy" id="652676"/>
    <lineage>
        <taxon>unclassified sequences</taxon>
        <taxon>metagenomes</taxon>
        <taxon>ecological metagenomes</taxon>
    </lineage>
</organism>
<dbReference type="FunFam" id="3.40.50.300:FF:000285">
    <property type="entry name" value="Sporulation initiation inhibitor Soj"/>
    <property type="match status" value="1"/>
</dbReference>
<dbReference type="AlphaFoldDB" id="A0A3B1ALB8"/>
<dbReference type="InterPro" id="IPR027417">
    <property type="entry name" value="P-loop_NTPase"/>
</dbReference>
<dbReference type="Gene3D" id="3.40.50.300">
    <property type="entry name" value="P-loop containing nucleotide triphosphate hydrolases"/>
    <property type="match status" value="1"/>
</dbReference>
<gene>
    <name evidence="2" type="ORF">MNBD_GAMMA21-236</name>
</gene>
<feature type="domain" description="AAA" evidence="1">
    <location>
        <begin position="1"/>
        <end position="169"/>
    </location>
</feature>
<sequence>MRLVSVVNQKGGVGKTTTVANLSYMLALSGNKVAAIDFDPQGSLTVSLGENSRSLSGMDEVLLDGVDICNVMHEVRDNLHLVACGPQLAACEQKLENTSAVAKRLRKTLKNLQGYDYVLLDCPPSSGFLVVSALFATEEILIPVAGDYLALHGMSHLMGTLAQFEKSLKLKHKQWIVVTRFHPRRRLSQGVIDNLVEHFPGLVLKTPIRETSALAEGPSFGLTISEYRNKSNGSADYEKLAVDFCKGRTIQ</sequence>
<evidence type="ECO:0000313" key="2">
    <source>
        <dbReference type="EMBL" id="VAX00654.1"/>
    </source>
</evidence>